<comment type="caution">
    <text evidence="3">The sequence shown here is derived from an EMBL/GenBank/DDBJ whole genome shotgun (WGS) entry which is preliminary data.</text>
</comment>
<proteinExistence type="predicted"/>
<dbReference type="SUPFAM" id="SSF52058">
    <property type="entry name" value="L domain-like"/>
    <property type="match status" value="1"/>
</dbReference>
<organism evidence="3 4">
    <name type="scientific">Miscanthus lutarioriparius</name>
    <dbReference type="NCBI Taxonomy" id="422564"/>
    <lineage>
        <taxon>Eukaryota</taxon>
        <taxon>Viridiplantae</taxon>
        <taxon>Streptophyta</taxon>
        <taxon>Embryophyta</taxon>
        <taxon>Tracheophyta</taxon>
        <taxon>Spermatophyta</taxon>
        <taxon>Magnoliopsida</taxon>
        <taxon>Liliopsida</taxon>
        <taxon>Poales</taxon>
        <taxon>Poaceae</taxon>
        <taxon>PACMAD clade</taxon>
        <taxon>Panicoideae</taxon>
        <taxon>Andropogonodae</taxon>
        <taxon>Andropogoneae</taxon>
        <taxon>Saccharinae</taxon>
        <taxon>Miscanthus</taxon>
    </lineage>
</organism>
<dbReference type="Pfam" id="PF23247">
    <property type="entry name" value="LRR_RPS2"/>
    <property type="match status" value="1"/>
</dbReference>
<evidence type="ECO:0000259" key="2">
    <source>
        <dbReference type="Pfam" id="PF23247"/>
    </source>
</evidence>
<dbReference type="Proteomes" id="UP000604825">
    <property type="component" value="Unassembled WGS sequence"/>
</dbReference>
<name>A0A811RLE8_9POAL</name>
<evidence type="ECO:0000313" key="3">
    <source>
        <dbReference type="EMBL" id="CAD6270717.1"/>
    </source>
</evidence>
<dbReference type="AlphaFoldDB" id="A0A811RLE8"/>
<dbReference type="InterPro" id="IPR057135">
    <property type="entry name" value="At4g27190-like_LRR"/>
</dbReference>
<feature type="region of interest" description="Disordered" evidence="1">
    <location>
        <begin position="618"/>
        <end position="640"/>
    </location>
</feature>
<gene>
    <name evidence="3" type="ORF">NCGR_LOCUS54009</name>
</gene>
<dbReference type="Gene3D" id="3.80.10.10">
    <property type="entry name" value="Ribonuclease Inhibitor"/>
    <property type="match status" value="2"/>
</dbReference>
<feature type="domain" description="Disease resistance protein At4g27190-like leucine-rich repeats" evidence="2">
    <location>
        <begin position="822"/>
        <end position="941"/>
    </location>
</feature>
<dbReference type="SUPFAM" id="SSF52047">
    <property type="entry name" value="RNI-like"/>
    <property type="match status" value="1"/>
</dbReference>
<dbReference type="InterPro" id="IPR032675">
    <property type="entry name" value="LRR_dom_sf"/>
</dbReference>
<protein>
    <recommendedName>
        <fullName evidence="2">Disease resistance protein At4g27190-like leucine-rich repeats domain-containing protein</fullName>
    </recommendedName>
</protein>
<dbReference type="InterPro" id="IPR050905">
    <property type="entry name" value="Plant_NBS-LRR"/>
</dbReference>
<dbReference type="PANTHER" id="PTHR33463">
    <property type="entry name" value="NB-ARC DOMAIN-CONTAINING PROTEIN-RELATED"/>
    <property type="match status" value="1"/>
</dbReference>
<dbReference type="EMBL" id="CAJGYO010000015">
    <property type="protein sequence ID" value="CAD6270717.1"/>
    <property type="molecule type" value="Genomic_DNA"/>
</dbReference>
<dbReference type="PANTHER" id="PTHR33463:SF148">
    <property type="entry name" value="NB-ARC DOMAIN-CONTAINING PROTEIN"/>
    <property type="match status" value="1"/>
</dbReference>
<reference evidence="3" key="1">
    <citation type="submission" date="2020-10" db="EMBL/GenBank/DDBJ databases">
        <authorList>
            <person name="Han B."/>
            <person name="Lu T."/>
            <person name="Zhao Q."/>
            <person name="Huang X."/>
            <person name="Zhao Y."/>
        </authorList>
    </citation>
    <scope>NUCLEOTIDE SEQUENCE</scope>
</reference>
<accession>A0A811RLE8</accession>
<evidence type="ECO:0000256" key="1">
    <source>
        <dbReference type="SAM" id="MobiDB-lite"/>
    </source>
</evidence>
<keyword evidence="4" id="KW-1185">Reference proteome</keyword>
<dbReference type="OrthoDB" id="681717at2759"/>
<sequence length="1068" mass="121498">MIEAAAQQILNELKRDANGASRRTSRRDNVIYFDGWDGLGASSVLRTVAERLHPATRDSEVLASGLHFDQIIHIDCSKWENRRVLQREIAKHLQLPTEVMEMFDWQDEEDDIHGVAQGSGLEIPQVLRAMFRRIKELNHRFLVIFHNGSSEEIDLSSFGFPLSGYFDNMVLWTFQGRFRLYPRMKGRDPQELWYVLVRREAAEVAENNIRIHTAQVAECFFLHMLKLCCMGYNFKMDYDLATHACNYWMCEGIVQQLQRGALGDTSIVNTDDDEESWRTADALQREIQLDMDYYNYNHQYFPSHLVRYGKTMPCWTSPYGFMLVPVGAIPNADMLLQDFNNLTVLKLSRRAFSFSSPPFLYYHNLKFLWLDHCEDQEVSSTAGFPNEEKKKISTDKRASKEADIQGQSCFFQKLWVLDVRYTCSDWILSAQMMDFITQLRELNVMGAQDWDIGQLYGRLPNIHKLRVTKSSIRCSSCLGSYLFSEMDKMELLNLSGNSISPLATSFSAGPAGSINNNITASSVMTVIIDDGFVGLKEISLRGCANLKNLFLRGVLQDLYSLDISGTAVQTLDLSATTTPKLDELYLLGCDKLCAILWPSQDKRKEYLNKLHIDTSTRLGLTTPPGGDEHNKEGSTSPSSSFSVLLGGKAPYEFEWYISVRDVRFLLSLAPMRSYFDNCTTHVEISSPTHRTTDAGGSIVSKHNEGNYNSIPVLHEHTSTTFKYHLLQAREGCGDDAPFDGRLKCYINIQDTKIWTKSPLGVKETMTSIAMPDFICDGVLSLHVHDALSMAIPGPVGGRWNALLWCRVERCPNLDSVFTLLLPCRLSFVYLRFLHLDSCPRLIHVLPLPRTVMGRCLKNIVTLEIVWCSDLKEIFSFYYSGAESSDKQRESTYEVELSSLKHIHLNELPRLRSICGGNARLGAPNLETIKVRGCWSLRRLPAVSYTYDWRMRVECDAHNRSKKVECDCEKEWWDRLEWDGLEARFLHHPLPADPPTVLQEENAQGLGARMRWMHARPSACVFAACTDSIGMVDIQCPTFALLASLRWLVIEATIWTPAALILAVEIEIN</sequence>
<evidence type="ECO:0000313" key="4">
    <source>
        <dbReference type="Proteomes" id="UP000604825"/>
    </source>
</evidence>